<protein>
    <recommendedName>
        <fullName evidence="3">SWIM-type domain-containing protein</fullName>
    </recommendedName>
</protein>
<evidence type="ECO:0000313" key="2">
    <source>
        <dbReference type="Proteomes" id="UP001268819"/>
    </source>
</evidence>
<evidence type="ECO:0000313" key="1">
    <source>
        <dbReference type="EMBL" id="MDR6593187.1"/>
    </source>
</evidence>
<keyword evidence="2" id="KW-1185">Reference proteome</keyword>
<dbReference type="Proteomes" id="UP001268819">
    <property type="component" value="Unassembled WGS sequence"/>
</dbReference>
<comment type="caution">
    <text evidence="1">The sequence shown here is derived from an EMBL/GenBank/DDBJ whole genome shotgun (WGS) entry which is preliminary data.</text>
</comment>
<dbReference type="RefSeq" id="WP_310305644.1">
    <property type="nucleotide sequence ID" value="NZ_BAAAXB010000001.1"/>
</dbReference>
<accession>A0ABU1PRB8</accession>
<organism evidence="1 2">
    <name type="scientific">Saccharothrix longispora</name>
    <dbReference type="NCBI Taxonomy" id="33920"/>
    <lineage>
        <taxon>Bacteria</taxon>
        <taxon>Bacillati</taxon>
        <taxon>Actinomycetota</taxon>
        <taxon>Actinomycetes</taxon>
        <taxon>Pseudonocardiales</taxon>
        <taxon>Pseudonocardiaceae</taxon>
        <taxon>Saccharothrix</taxon>
    </lineage>
</organism>
<dbReference type="EMBL" id="JAVDSG010000001">
    <property type="protein sequence ID" value="MDR6593187.1"/>
    <property type="molecule type" value="Genomic_DNA"/>
</dbReference>
<proteinExistence type="predicted"/>
<reference evidence="1 2" key="1">
    <citation type="submission" date="2023-07" db="EMBL/GenBank/DDBJ databases">
        <title>Sequencing the genomes of 1000 actinobacteria strains.</title>
        <authorList>
            <person name="Klenk H.-P."/>
        </authorList>
    </citation>
    <scope>NUCLEOTIDE SEQUENCE [LARGE SCALE GENOMIC DNA]</scope>
    <source>
        <strain evidence="1 2">DSM 43749</strain>
    </source>
</reference>
<evidence type="ECO:0008006" key="3">
    <source>
        <dbReference type="Google" id="ProtNLM"/>
    </source>
</evidence>
<name>A0ABU1PRB8_9PSEU</name>
<sequence>MTVPPVAPAVVADVLDALPPRLRKRVDAALDRAASWAVTAEGDAARAELDAETTLTWTLRAGVLAAADDLSCTCLLAPKCLHRGIAVAAAEIGAPTDPAGQADPTDPSVSAATVPTAVPTADSTSADSDADLVPVTEEQRAAAGAVWEGCSAVLRAGASGSGAVVRAGLLRAVHTARVAGLHRAASAGLRVAAALTAARTGDSSFDREALTAELVDLMLLCHDLRTGIGDPALLRGTARREYRSIGALRLHGLCTEPVVSTSGYGGVVTHLVDDSGRLWTVPAVTPGGVERVAAAASGPVAVGESGLTHRALGRAGLLLSGGTASPDHRLGAGKAVRAVAAKPTPWTDDPLARHWAEPLPDQVHRAFHAHTVPDTHRPAGADLIFPEGVVLGAAGPALRFATPHGDLDLVGHTALVRENLAVLAGAPGLRLRVVARLLPDRPGTVTALAASGDLALPDDLAHHVDLGLDRLQRSHVAGGAAPDLPARPDPVDRVPAPLRPLENVLHRITLGGRAVAAAASARREVAALRATGLTATADLLADLAAASRDRERDAFGRVVRDAGEEFPVAWLRAGLHVREFTRASALRTWLVAVGQA</sequence>
<gene>
    <name evidence="1" type="ORF">J2S66_001571</name>
</gene>